<keyword evidence="2" id="KW-1185">Reference proteome</keyword>
<sequence>MEFENVLRIFADITQIDPALPLANKLTDMIKDGNIKLANKESKTHEEEMNHSFRLLRYIYRSKNPRLYQNLAKTVVHRLAQQPWKQESNNGLIFMFNTIVHLEKSMYQKFDFLNDYKWEILQRRQSLSHSNVVKIMEGVANLSKYGGALALAAPMQNLVYKNFEKIIGLGKQEDLTTVKITEDNSAHLFLLRFWSLFMSIQDSEKFINEDLLKKSLDIVRIGLSQQHQLANAHPEKALTERDFRNVTNIVDFCYRNEQFPSIDVLKGILDELMIEYDRSAFKFKTENQEHFIGVARKIFKNDQKRLERMADISLRYIKTEATNLKFLCNGLEIFEALDIVKHETRRHLLGRIKSTIQNDEFKVKDLLYLIQLYPNKIRTKAFEQLVDLALQKVISKNLLPNVEQQIQLLIQLSKAGVSAKVRSTASPFMTNFLKRNDHSNKLLNQALNHFCMNFKNLDATNHVQILHFLSRQKELFKTQREMVYRYIAMAVSETNYTPLEEPLVDDIHDISMRIMSNQKLQNVVKAVNEQILNDFSIILDNVPVEKCRFLFEQIQESLRDDQLKYLNVKMKLKLAEMLAADFNYNDNGETFMRIYDTIKGSTVMEHVDSIKKHDMAQQVGAVLSGVANYCNTYDQECLKFLTNVTKQIIEQDSQDSSLSQLKKVVAIMGFPQRIFDLYPSYPYEEIQKNINLNCYRILPFMCRDLLSTLPYGMSPQTNPLQRYLISGIEGSYMSKFYNNPEKAFTDATKTVPIFNSKIAFHHTTALSLLKMATMKQIKSRSLFQRITSTIREKKFIDKMSTIQLVQLIKYQSHAPKEARDGNMALHIVRKKLGEHLPFVQQNESLMRDLMNSMAALDIAHEKDVQDFLLRMLFSNDDSQPHFEDQPLQGADLITSMISNTANLYDPKLKTLPQFTIGLLSTHLFATDQCKSLFTTLIAHFNYKAPYYTKDESLYSQNLALMYAYMANEEKMVEPEMQLGSDYVKEGFMQLKASYRERLEGNYMSKEFERCLKAVYPDSKSYKTFTEQEGQYYSHLHLTETLQDFQLLLGPDVNSEFATHEAAYLMKRSPNFAGTIDLQQMMHLGTFEERCNFIKTRLNGRSKEQEADQSVQETQ</sequence>
<evidence type="ECO:0000313" key="1">
    <source>
        <dbReference type="EMBL" id="TNV86251.1"/>
    </source>
</evidence>
<reference evidence="1" key="1">
    <citation type="submission" date="2019-06" db="EMBL/GenBank/DDBJ databases">
        <authorList>
            <person name="Zheng W."/>
        </authorList>
    </citation>
    <scope>NUCLEOTIDE SEQUENCE</scope>
    <source>
        <strain evidence="1">QDHG01</strain>
    </source>
</reference>
<gene>
    <name evidence="1" type="ORF">FGO68_gene6947</name>
</gene>
<name>A0A8J8P2I6_HALGN</name>
<protein>
    <submittedName>
        <fullName evidence="1">Uncharacterized protein</fullName>
    </submittedName>
</protein>
<dbReference type="Proteomes" id="UP000785679">
    <property type="component" value="Unassembled WGS sequence"/>
</dbReference>
<dbReference type="AlphaFoldDB" id="A0A8J8P2I6"/>
<proteinExistence type="predicted"/>
<dbReference type="OrthoDB" id="10685181at2759"/>
<comment type="caution">
    <text evidence="1">The sequence shown here is derived from an EMBL/GenBank/DDBJ whole genome shotgun (WGS) entry which is preliminary data.</text>
</comment>
<evidence type="ECO:0000313" key="2">
    <source>
        <dbReference type="Proteomes" id="UP000785679"/>
    </source>
</evidence>
<dbReference type="EMBL" id="RRYP01001207">
    <property type="protein sequence ID" value="TNV86251.1"/>
    <property type="molecule type" value="Genomic_DNA"/>
</dbReference>
<accession>A0A8J8P2I6</accession>
<organism evidence="1 2">
    <name type="scientific">Halteria grandinella</name>
    <dbReference type="NCBI Taxonomy" id="5974"/>
    <lineage>
        <taxon>Eukaryota</taxon>
        <taxon>Sar</taxon>
        <taxon>Alveolata</taxon>
        <taxon>Ciliophora</taxon>
        <taxon>Intramacronucleata</taxon>
        <taxon>Spirotrichea</taxon>
        <taxon>Stichotrichia</taxon>
        <taxon>Sporadotrichida</taxon>
        <taxon>Halteriidae</taxon>
        <taxon>Halteria</taxon>
    </lineage>
</organism>